<feature type="domain" description="Major facilitator superfamily (MFS) profile" evidence="6">
    <location>
        <begin position="1"/>
        <end position="336"/>
    </location>
</feature>
<evidence type="ECO:0000256" key="4">
    <source>
        <dbReference type="ARBA" id="ARBA00023136"/>
    </source>
</evidence>
<dbReference type="EMBL" id="LAZR01000696">
    <property type="protein sequence ID" value="KKN60438.1"/>
    <property type="molecule type" value="Genomic_DNA"/>
</dbReference>
<feature type="transmembrane region" description="Helical" evidence="5">
    <location>
        <begin position="283"/>
        <end position="304"/>
    </location>
</feature>
<dbReference type="PANTHER" id="PTHR23531:SF1">
    <property type="entry name" value="QUINOLENE RESISTANCE PROTEIN NORA"/>
    <property type="match status" value="1"/>
</dbReference>
<protein>
    <recommendedName>
        <fullName evidence="6">Major facilitator superfamily (MFS) profile domain-containing protein</fullName>
    </recommendedName>
</protein>
<evidence type="ECO:0000256" key="1">
    <source>
        <dbReference type="ARBA" id="ARBA00004141"/>
    </source>
</evidence>
<comment type="subcellular location">
    <subcellularLocation>
        <location evidence="1">Membrane</location>
        <topology evidence="1">Multi-pass membrane protein</topology>
    </subcellularLocation>
</comment>
<dbReference type="InterPro" id="IPR020846">
    <property type="entry name" value="MFS_dom"/>
</dbReference>
<keyword evidence="3 5" id="KW-1133">Transmembrane helix</keyword>
<sequence length="341" mass="37288">MGIHSLTAIFFRPIFGRLVDVKGRKNISLFGIAFLILILPFFHLIKDAGTLPIILRALTGIGWGISMTATLTMCSDLAPVERLARSMGIIGVAGLISVALGPMVAEEVINRFGYSALFNTSLGFLFASFLCVLLTREVPRPDNSQPFLKSKPFLNISITTILLISILTIAQGATRGAVVYFIALFGKSISFDRVWPFFLCFSGAAILTRLGIGGLSDKYGRKQVIFPAVCIISLNFLLLSQVKSIWMFIIAGVIGGFGQGLIFPALTTYIIDILGRENKGLAISLYLAFFDIGMGSGSIFFGWISDLYGYRKMYLVAGVVFFLANLMFAWKAPSPDLKRQD</sequence>
<feature type="transmembrane region" description="Helical" evidence="5">
    <location>
        <begin position="194"/>
        <end position="212"/>
    </location>
</feature>
<dbReference type="InterPro" id="IPR005829">
    <property type="entry name" value="Sugar_transporter_CS"/>
</dbReference>
<dbReference type="GO" id="GO:0016020">
    <property type="term" value="C:membrane"/>
    <property type="evidence" value="ECO:0007669"/>
    <property type="project" value="UniProtKB-SubCell"/>
</dbReference>
<evidence type="ECO:0000256" key="3">
    <source>
        <dbReference type="ARBA" id="ARBA00022989"/>
    </source>
</evidence>
<comment type="caution">
    <text evidence="7">The sequence shown here is derived from an EMBL/GenBank/DDBJ whole genome shotgun (WGS) entry which is preliminary data.</text>
</comment>
<evidence type="ECO:0000259" key="6">
    <source>
        <dbReference type="PROSITE" id="PS50850"/>
    </source>
</evidence>
<organism evidence="7">
    <name type="scientific">marine sediment metagenome</name>
    <dbReference type="NCBI Taxonomy" id="412755"/>
    <lineage>
        <taxon>unclassified sequences</taxon>
        <taxon>metagenomes</taxon>
        <taxon>ecological metagenomes</taxon>
    </lineage>
</organism>
<feature type="transmembrane region" description="Helical" evidence="5">
    <location>
        <begin position="156"/>
        <end position="182"/>
    </location>
</feature>
<feature type="transmembrane region" description="Helical" evidence="5">
    <location>
        <begin position="51"/>
        <end position="71"/>
    </location>
</feature>
<feature type="transmembrane region" description="Helical" evidence="5">
    <location>
        <begin position="224"/>
        <end position="242"/>
    </location>
</feature>
<reference evidence="7" key="1">
    <citation type="journal article" date="2015" name="Nature">
        <title>Complex archaea that bridge the gap between prokaryotes and eukaryotes.</title>
        <authorList>
            <person name="Spang A."/>
            <person name="Saw J.H."/>
            <person name="Jorgensen S.L."/>
            <person name="Zaremba-Niedzwiedzka K."/>
            <person name="Martijn J."/>
            <person name="Lind A.E."/>
            <person name="van Eijk R."/>
            <person name="Schleper C."/>
            <person name="Guy L."/>
            <person name="Ettema T.J."/>
        </authorList>
    </citation>
    <scope>NUCLEOTIDE SEQUENCE</scope>
</reference>
<feature type="transmembrane region" description="Helical" evidence="5">
    <location>
        <begin position="248"/>
        <end position="271"/>
    </location>
</feature>
<name>A0A0F9V3H5_9ZZZZ</name>
<evidence type="ECO:0000256" key="5">
    <source>
        <dbReference type="SAM" id="Phobius"/>
    </source>
</evidence>
<feature type="transmembrane region" description="Helical" evidence="5">
    <location>
        <begin position="310"/>
        <end position="330"/>
    </location>
</feature>
<evidence type="ECO:0000256" key="2">
    <source>
        <dbReference type="ARBA" id="ARBA00022692"/>
    </source>
</evidence>
<dbReference type="InterPro" id="IPR011701">
    <property type="entry name" value="MFS"/>
</dbReference>
<dbReference type="GO" id="GO:0022857">
    <property type="term" value="F:transmembrane transporter activity"/>
    <property type="evidence" value="ECO:0007669"/>
    <property type="project" value="InterPro"/>
</dbReference>
<feature type="transmembrane region" description="Helical" evidence="5">
    <location>
        <begin position="116"/>
        <end position="135"/>
    </location>
</feature>
<dbReference type="Gene3D" id="1.20.1250.20">
    <property type="entry name" value="MFS general substrate transporter like domains"/>
    <property type="match status" value="3"/>
</dbReference>
<keyword evidence="2 5" id="KW-0812">Transmembrane</keyword>
<feature type="transmembrane region" description="Helical" evidence="5">
    <location>
        <begin position="27"/>
        <end position="45"/>
    </location>
</feature>
<dbReference type="AlphaFoldDB" id="A0A0F9V3H5"/>
<accession>A0A0F9V3H5</accession>
<proteinExistence type="predicted"/>
<dbReference type="SUPFAM" id="SSF103473">
    <property type="entry name" value="MFS general substrate transporter"/>
    <property type="match status" value="1"/>
</dbReference>
<dbReference type="PROSITE" id="PS00216">
    <property type="entry name" value="SUGAR_TRANSPORT_1"/>
    <property type="match status" value="1"/>
</dbReference>
<dbReference type="InterPro" id="IPR036259">
    <property type="entry name" value="MFS_trans_sf"/>
</dbReference>
<dbReference type="Pfam" id="PF07690">
    <property type="entry name" value="MFS_1"/>
    <property type="match status" value="2"/>
</dbReference>
<gene>
    <name evidence="7" type="ORF">LCGC14_0531960</name>
</gene>
<dbReference type="CDD" id="cd17489">
    <property type="entry name" value="MFS_YfcJ_like"/>
    <property type="match status" value="1"/>
</dbReference>
<dbReference type="PROSITE" id="PS50850">
    <property type="entry name" value="MFS"/>
    <property type="match status" value="1"/>
</dbReference>
<feature type="transmembrane region" description="Helical" evidence="5">
    <location>
        <begin position="83"/>
        <end position="104"/>
    </location>
</feature>
<dbReference type="InterPro" id="IPR052714">
    <property type="entry name" value="MFS_Exporter"/>
</dbReference>
<keyword evidence="4 5" id="KW-0472">Membrane</keyword>
<evidence type="ECO:0000313" key="7">
    <source>
        <dbReference type="EMBL" id="KKN60438.1"/>
    </source>
</evidence>
<dbReference type="PANTHER" id="PTHR23531">
    <property type="entry name" value="QUINOLENE RESISTANCE PROTEIN NORA"/>
    <property type="match status" value="1"/>
</dbReference>